<accession>A0ABP9G725</accession>
<dbReference type="NCBIfam" id="TIGR04456">
    <property type="entry name" value="LruC_dom"/>
    <property type="match status" value="1"/>
</dbReference>
<dbReference type="InterPro" id="IPR032295">
    <property type="entry name" value="DUF4842"/>
</dbReference>
<evidence type="ECO:0000259" key="3">
    <source>
        <dbReference type="Pfam" id="PF16130"/>
    </source>
</evidence>
<feature type="signal peptide" evidence="1">
    <location>
        <begin position="1"/>
        <end position="17"/>
    </location>
</feature>
<evidence type="ECO:0000259" key="2">
    <source>
        <dbReference type="Pfam" id="PF13448"/>
    </source>
</evidence>
<evidence type="ECO:0000313" key="4">
    <source>
        <dbReference type="EMBL" id="GAA4931130.1"/>
    </source>
</evidence>
<organism evidence="4 5">
    <name type="scientific">Mucilaginibacter defluvii</name>
    <dbReference type="NCBI Taxonomy" id="1196019"/>
    <lineage>
        <taxon>Bacteria</taxon>
        <taxon>Pseudomonadati</taxon>
        <taxon>Bacteroidota</taxon>
        <taxon>Sphingobacteriia</taxon>
        <taxon>Sphingobacteriales</taxon>
        <taxon>Sphingobacteriaceae</taxon>
        <taxon>Mucilaginibacter</taxon>
    </lineage>
</organism>
<gene>
    <name evidence="4" type="ORF">GCM10023313_40050</name>
</gene>
<dbReference type="PROSITE" id="PS51257">
    <property type="entry name" value="PROKAR_LIPOPROTEIN"/>
    <property type="match status" value="1"/>
</dbReference>
<name>A0ABP9G725_9SPHI</name>
<evidence type="ECO:0000256" key="1">
    <source>
        <dbReference type="SAM" id="SignalP"/>
    </source>
</evidence>
<dbReference type="Proteomes" id="UP001501436">
    <property type="component" value="Unassembled WGS sequence"/>
</dbReference>
<dbReference type="InterPro" id="IPR031025">
    <property type="entry name" value="LruC_dom"/>
</dbReference>
<feature type="domain" description="DUF4114" evidence="2">
    <location>
        <begin position="304"/>
        <end position="386"/>
    </location>
</feature>
<protein>
    <recommendedName>
        <fullName evidence="6">LruC domain-containing protein</fullName>
    </recommendedName>
</protein>
<feature type="domain" description="DUF4842" evidence="3">
    <location>
        <begin position="470"/>
        <end position="677"/>
    </location>
</feature>
<evidence type="ECO:0008006" key="6">
    <source>
        <dbReference type="Google" id="ProtNLM"/>
    </source>
</evidence>
<reference evidence="5" key="1">
    <citation type="journal article" date="2019" name="Int. J. Syst. Evol. Microbiol.">
        <title>The Global Catalogue of Microorganisms (GCM) 10K type strain sequencing project: providing services to taxonomists for standard genome sequencing and annotation.</title>
        <authorList>
            <consortium name="The Broad Institute Genomics Platform"/>
            <consortium name="The Broad Institute Genome Sequencing Center for Infectious Disease"/>
            <person name="Wu L."/>
            <person name="Ma J."/>
        </authorList>
    </citation>
    <scope>NUCLEOTIDE SEQUENCE [LARGE SCALE GENOMIC DNA]</scope>
    <source>
        <strain evidence="5">JCM 18283</strain>
    </source>
</reference>
<dbReference type="Pfam" id="PF16130">
    <property type="entry name" value="DUF4842"/>
    <property type="match status" value="1"/>
</dbReference>
<sequence>MKKIYTFLLFGALAGMASCKKDTATQPTPVKPTGDKIAPEGFNFNTTKDVTVNISLRTNNNEPLSGVVVSVFNPSNTEAAIFKAVTDQNGNISSKVTVPTSATQLVIDPAYVGLIRNATANINGNTTSVVIGGKEGFGGDVVATGFVKSKVNNSLSTFATNTIAFAYPSPYNSSADAVVNTSKYPTSLGRPKYLEATGDVIDASLLKFVNASLPENVPLSSSHPEYLSSNATTVIKVTAESDVWITFVSEGAGFLNTLAYYTYKTGTTPTLSSITNATIVFPNSSAYGSAGGLNAGDKVKIGRFPAGTSIGFVLLQNAWTGSGVATTTTKYFSNDALNPESSASLKRHSVLLYDDVHKLFLIGFEDLPRDRDSDNDFNDLVFYASSNPVTAISNEGVAPIDNGGDSDGDGVLDELDAYPKDATKAYNSYYPSASTYSQVAFEDNWPQKGDYDMNDLVVNYRYKFVLNAKNEVVNMEGTFNAMAAGASFKNGFGVQLPVAASTVSSVSGQQIVSNYIQFASNGVEAGQNKAVIIPFDNHDAVIKNADNSFFINTLNSKNKVTGTTVTVNINFASPVAQANLLPSAFNPFLISNLRRGYEIHLPGYAPTDKADAKLFGTSDDASKASAGKYYLSTENWPWAISYNTAIAYPIEEANITKAYLHFAEWAASGGASFTDWYSNGATGYKNTALIYIK</sequence>
<dbReference type="RefSeq" id="WP_345334300.1">
    <property type="nucleotide sequence ID" value="NZ_BAABJI010000004.1"/>
</dbReference>
<dbReference type="EMBL" id="BAABJI010000004">
    <property type="protein sequence ID" value="GAA4931130.1"/>
    <property type="molecule type" value="Genomic_DNA"/>
</dbReference>
<comment type="caution">
    <text evidence="4">The sequence shown here is derived from an EMBL/GenBank/DDBJ whole genome shotgun (WGS) entry which is preliminary data.</text>
</comment>
<dbReference type="Pfam" id="PF13448">
    <property type="entry name" value="DUF4114"/>
    <property type="match status" value="1"/>
</dbReference>
<keyword evidence="5" id="KW-1185">Reference proteome</keyword>
<dbReference type="InterPro" id="IPR025193">
    <property type="entry name" value="DUF4114"/>
</dbReference>
<keyword evidence="1" id="KW-0732">Signal</keyword>
<evidence type="ECO:0000313" key="5">
    <source>
        <dbReference type="Proteomes" id="UP001501436"/>
    </source>
</evidence>
<feature type="chain" id="PRO_5045714659" description="LruC domain-containing protein" evidence="1">
    <location>
        <begin position="18"/>
        <end position="693"/>
    </location>
</feature>
<proteinExistence type="predicted"/>